<protein>
    <submittedName>
        <fullName evidence="1">Uncharacterized protein</fullName>
    </submittedName>
</protein>
<name>A0A564Z238_HYMDI</name>
<reference evidence="1 2" key="1">
    <citation type="submission" date="2019-07" db="EMBL/GenBank/DDBJ databases">
        <authorList>
            <person name="Jastrzebski P J."/>
            <person name="Paukszto L."/>
            <person name="Jastrzebski P J."/>
        </authorList>
    </citation>
    <scope>NUCLEOTIDE SEQUENCE [LARGE SCALE GENOMIC DNA]</scope>
    <source>
        <strain evidence="1 2">WMS-il1</strain>
    </source>
</reference>
<dbReference type="EMBL" id="CABIJS010000555">
    <property type="protein sequence ID" value="VUZ53591.1"/>
    <property type="molecule type" value="Genomic_DNA"/>
</dbReference>
<dbReference type="AlphaFoldDB" id="A0A564Z238"/>
<proteinExistence type="predicted"/>
<keyword evidence="2" id="KW-1185">Reference proteome</keyword>
<sequence>MSKRAYGWKMSLLFHSKCNTRMSTTVSTLPSHLFSSSALPSLSLFLASILDLTSLNTFRSNQSLVFCSTTVVSFYSNNYQLVTDVAVFSSQSLVVILTPVLEPMWAAETAITDDNGKFS</sequence>
<evidence type="ECO:0000313" key="2">
    <source>
        <dbReference type="Proteomes" id="UP000321570"/>
    </source>
</evidence>
<gene>
    <name evidence="1" type="ORF">WMSIL1_LOCUS11568</name>
</gene>
<accession>A0A564Z238</accession>
<dbReference type="Proteomes" id="UP000321570">
    <property type="component" value="Unassembled WGS sequence"/>
</dbReference>
<evidence type="ECO:0000313" key="1">
    <source>
        <dbReference type="EMBL" id="VUZ53591.1"/>
    </source>
</evidence>
<organism evidence="1 2">
    <name type="scientific">Hymenolepis diminuta</name>
    <name type="common">Rat tapeworm</name>
    <dbReference type="NCBI Taxonomy" id="6216"/>
    <lineage>
        <taxon>Eukaryota</taxon>
        <taxon>Metazoa</taxon>
        <taxon>Spiralia</taxon>
        <taxon>Lophotrochozoa</taxon>
        <taxon>Platyhelminthes</taxon>
        <taxon>Cestoda</taxon>
        <taxon>Eucestoda</taxon>
        <taxon>Cyclophyllidea</taxon>
        <taxon>Hymenolepididae</taxon>
        <taxon>Hymenolepis</taxon>
    </lineage>
</organism>